<dbReference type="InterPro" id="IPR037185">
    <property type="entry name" value="EmrE-like"/>
</dbReference>
<dbReference type="EMBL" id="BARS01050221">
    <property type="protein sequence ID" value="GAG46406.1"/>
    <property type="molecule type" value="Genomic_DNA"/>
</dbReference>
<keyword evidence="1" id="KW-1133">Transmembrane helix</keyword>
<organism evidence="2">
    <name type="scientific">marine sediment metagenome</name>
    <dbReference type="NCBI Taxonomy" id="412755"/>
    <lineage>
        <taxon>unclassified sequences</taxon>
        <taxon>metagenomes</taxon>
        <taxon>ecological metagenomes</taxon>
    </lineage>
</organism>
<feature type="transmembrane region" description="Helical" evidence="1">
    <location>
        <begin position="6"/>
        <end position="34"/>
    </location>
</feature>
<dbReference type="SUPFAM" id="SSF103481">
    <property type="entry name" value="Multidrug resistance efflux transporter EmrE"/>
    <property type="match status" value="1"/>
</dbReference>
<feature type="non-terminal residue" evidence="2">
    <location>
        <position position="1"/>
    </location>
</feature>
<proteinExistence type="predicted"/>
<accession>X0ZDH1</accession>
<evidence type="ECO:0000313" key="2">
    <source>
        <dbReference type="EMBL" id="GAG46406.1"/>
    </source>
</evidence>
<name>X0ZDH1_9ZZZZ</name>
<evidence type="ECO:0000256" key="1">
    <source>
        <dbReference type="SAM" id="Phobius"/>
    </source>
</evidence>
<protein>
    <recommendedName>
        <fullName evidence="3">EamA domain-containing protein</fullName>
    </recommendedName>
</protein>
<dbReference type="AlphaFoldDB" id="X0ZDH1"/>
<keyword evidence="1" id="KW-0812">Transmembrane</keyword>
<evidence type="ECO:0008006" key="3">
    <source>
        <dbReference type="Google" id="ProtNLM"/>
    </source>
</evidence>
<gene>
    <name evidence="2" type="ORF">S01H1_75018</name>
</gene>
<reference evidence="2" key="1">
    <citation type="journal article" date="2014" name="Front. Microbiol.">
        <title>High frequency of phylogenetically diverse reductive dehalogenase-homologous genes in deep subseafloor sedimentary metagenomes.</title>
        <authorList>
            <person name="Kawai M."/>
            <person name="Futagami T."/>
            <person name="Toyoda A."/>
            <person name="Takaki Y."/>
            <person name="Nishi S."/>
            <person name="Hori S."/>
            <person name="Arai W."/>
            <person name="Tsubouchi T."/>
            <person name="Morono Y."/>
            <person name="Uchiyama I."/>
            <person name="Ito T."/>
            <person name="Fujiyama A."/>
            <person name="Inagaki F."/>
            <person name="Takami H."/>
        </authorList>
    </citation>
    <scope>NUCLEOTIDE SEQUENCE</scope>
    <source>
        <strain evidence="2">Expedition CK06-06</strain>
    </source>
</reference>
<keyword evidence="1" id="KW-0472">Membrane</keyword>
<sequence>PIVAVLVAAAILGEPILLASLFGGVIILVGVWLVNRSGGSAETTS</sequence>
<comment type="caution">
    <text evidence="2">The sequence shown here is derived from an EMBL/GenBank/DDBJ whole genome shotgun (WGS) entry which is preliminary data.</text>
</comment>